<dbReference type="SMART" id="SM00977">
    <property type="entry name" value="TilS_C"/>
    <property type="match status" value="1"/>
</dbReference>
<dbReference type="AlphaFoldDB" id="A0A2N7W307"/>
<keyword evidence="6 8" id="KW-0067">ATP-binding</keyword>
<organism evidence="10 11">
    <name type="scientific">Trinickia dabaoshanensis</name>
    <dbReference type="NCBI Taxonomy" id="564714"/>
    <lineage>
        <taxon>Bacteria</taxon>
        <taxon>Pseudomonadati</taxon>
        <taxon>Pseudomonadota</taxon>
        <taxon>Betaproteobacteria</taxon>
        <taxon>Burkholderiales</taxon>
        <taxon>Burkholderiaceae</taxon>
        <taxon>Trinickia</taxon>
    </lineage>
</organism>
<dbReference type="InterPro" id="IPR012094">
    <property type="entry name" value="tRNA_Ile_lys_synt"/>
</dbReference>
<dbReference type="PANTHER" id="PTHR43033">
    <property type="entry name" value="TRNA(ILE)-LYSIDINE SYNTHASE-RELATED"/>
    <property type="match status" value="1"/>
</dbReference>
<dbReference type="EC" id="6.3.4.19" evidence="8"/>
<dbReference type="SUPFAM" id="SSF82829">
    <property type="entry name" value="MesJ substrate recognition domain-like"/>
    <property type="match status" value="1"/>
</dbReference>
<dbReference type="Gene3D" id="1.20.59.20">
    <property type="match status" value="1"/>
</dbReference>
<proteinExistence type="inferred from homology"/>
<evidence type="ECO:0000256" key="1">
    <source>
        <dbReference type="ARBA" id="ARBA00004496"/>
    </source>
</evidence>
<evidence type="ECO:0000313" key="11">
    <source>
        <dbReference type="Proteomes" id="UP000235616"/>
    </source>
</evidence>
<dbReference type="OrthoDB" id="9807403at2"/>
<dbReference type="Pfam" id="PF11734">
    <property type="entry name" value="TilS_C"/>
    <property type="match status" value="1"/>
</dbReference>
<dbReference type="InterPro" id="IPR012796">
    <property type="entry name" value="Lysidine-tRNA-synth_C"/>
</dbReference>
<dbReference type="GO" id="GO:0006400">
    <property type="term" value="P:tRNA modification"/>
    <property type="evidence" value="ECO:0007669"/>
    <property type="project" value="UniProtKB-UniRule"/>
</dbReference>
<evidence type="ECO:0000256" key="4">
    <source>
        <dbReference type="ARBA" id="ARBA00022694"/>
    </source>
</evidence>
<dbReference type="GO" id="GO:0005737">
    <property type="term" value="C:cytoplasm"/>
    <property type="evidence" value="ECO:0007669"/>
    <property type="project" value="UniProtKB-SubCell"/>
</dbReference>
<sequence length="513" mass="56220">MLCRVRLPLLNPDVNVSVDIAAERIVLDALGGVLSAVAPGATIAIAYSGGLDSTVLLDAAVRVVGAARCVALHVHHGLSPNADRWVSHCEASAISMGVRFHVEQVRVRRENGESLEAAAREARYRALDAMCARDGAEVLCLAHHADDQAETVLLQLLRGAGVAGLAAMAPQRVDESSAARRMRPFLPLLRAQLERYAFVRGLRWIEDESNADTRYARNALRHEVMPALSTRFPGFRDALARTARHAATAQRLLDDLARIDLRTIARDDGLSRKALMALDDARATNVMRVWIRSSALPAPSAARLADMLRQLREARDGHGLSAMHAGACLRMYRDKIYWEKRSVERALRPIRPGERPARQDGEGGNGAFDMNDAGLEMGEAMKRTEQLAWNGQQVWHLPQWRGSIVFVQAADDDTGPETVPEALLASAPLSARARTGGERMQRMPGGAARTLKNLFQELGVPAWERDVPLIYVGDALLYVPRVGVNGAAEQALASSRRGGARWRLEWREDLLIA</sequence>
<evidence type="ECO:0000256" key="8">
    <source>
        <dbReference type="HAMAP-Rule" id="MF_01161"/>
    </source>
</evidence>
<dbReference type="SUPFAM" id="SSF52402">
    <property type="entry name" value="Adenine nucleotide alpha hydrolases-like"/>
    <property type="match status" value="1"/>
</dbReference>
<evidence type="ECO:0000259" key="9">
    <source>
        <dbReference type="SMART" id="SM00977"/>
    </source>
</evidence>
<dbReference type="Pfam" id="PF01171">
    <property type="entry name" value="ATP_bind_3"/>
    <property type="match status" value="1"/>
</dbReference>
<evidence type="ECO:0000256" key="5">
    <source>
        <dbReference type="ARBA" id="ARBA00022741"/>
    </source>
</evidence>
<dbReference type="CDD" id="cd01992">
    <property type="entry name" value="TilS_N"/>
    <property type="match status" value="1"/>
</dbReference>
<comment type="similarity">
    <text evidence="8">Belongs to the tRNA(Ile)-lysidine synthase family.</text>
</comment>
<dbReference type="Pfam" id="PF09179">
    <property type="entry name" value="TilS"/>
    <property type="match status" value="1"/>
</dbReference>
<keyword evidence="5 8" id="KW-0547">Nucleotide-binding</keyword>
<dbReference type="InterPro" id="IPR015262">
    <property type="entry name" value="tRNA_Ile_lys_synt_subst-bd"/>
</dbReference>
<dbReference type="EMBL" id="PNYA01000001">
    <property type="protein sequence ID" value="PMS23798.1"/>
    <property type="molecule type" value="Genomic_DNA"/>
</dbReference>
<comment type="subcellular location">
    <subcellularLocation>
        <location evidence="1 8">Cytoplasm</location>
    </subcellularLocation>
</comment>
<keyword evidence="4 8" id="KW-0819">tRNA processing</keyword>
<comment type="catalytic activity">
    <reaction evidence="7 8">
        <text>cytidine(34) in tRNA(Ile2) + L-lysine + ATP = lysidine(34) in tRNA(Ile2) + AMP + diphosphate + H(+)</text>
        <dbReference type="Rhea" id="RHEA:43744"/>
        <dbReference type="Rhea" id="RHEA-COMP:10625"/>
        <dbReference type="Rhea" id="RHEA-COMP:10670"/>
        <dbReference type="ChEBI" id="CHEBI:15378"/>
        <dbReference type="ChEBI" id="CHEBI:30616"/>
        <dbReference type="ChEBI" id="CHEBI:32551"/>
        <dbReference type="ChEBI" id="CHEBI:33019"/>
        <dbReference type="ChEBI" id="CHEBI:82748"/>
        <dbReference type="ChEBI" id="CHEBI:83665"/>
        <dbReference type="ChEBI" id="CHEBI:456215"/>
        <dbReference type="EC" id="6.3.4.19"/>
    </reaction>
</comment>
<evidence type="ECO:0000256" key="7">
    <source>
        <dbReference type="ARBA" id="ARBA00048539"/>
    </source>
</evidence>
<protein>
    <recommendedName>
        <fullName evidence="8">tRNA(Ile)-lysidine synthase</fullName>
        <ecNumber evidence="8">6.3.4.19</ecNumber>
    </recommendedName>
    <alternativeName>
        <fullName evidence="8">tRNA(Ile)-2-lysyl-cytidine synthase</fullName>
    </alternativeName>
    <alternativeName>
        <fullName evidence="8">tRNA(Ile)-lysidine synthetase</fullName>
    </alternativeName>
</protein>
<comment type="caution">
    <text evidence="10">The sequence shown here is derived from an EMBL/GenBank/DDBJ whole genome shotgun (WGS) entry which is preliminary data.</text>
</comment>
<evidence type="ECO:0000313" key="10">
    <source>
        <dbReference type="EMBL" id="PMS23798.1"/>
    </source>
</evidence>
<reference evidence="10 11" key="1">
    <citation type="submission" date="2018-01" db="EMBL/GenBank/DDBJ databases">
        <title>Whole genome analyses suggest that Burkholderia sensu lato contains two further novel genera in the rhizoxinica-symbiotica group Mycetohabitans gen. nov., and Trinickia gen. nov.: implications for the evolution of diazotrophy and nodulation in the Burkholderiaceae.</title>
        <authorList>
            <person name="Estrada-de los Santos P."/>
            <person name="Palmer M."/>
            <person name="Chavez-Ramirez B."/>
            <person name="Beukes C."/>
            <person name="Steenkamp E.T."/>
            <person name="Hirsch A.M."/>
            <person name="Manyaka P."/>
            <person name="Maluk M."/>
            <person name="Lafos M."/>
            <person name="Crook M."/>
            <person name="Gross E."/>
            <person name="Simon M.F."/>
            <person name="Bueno dos Reis Junior F."/>
            <person name="Poole P.S."/>
            <person name="Venter S.N."/>
            <person name="James E.K."/>
        </authorList>
    </citation>
    <scope>NUCLEOTIDE SEQUENCE [LARGE SCALE GENOMIC DNA]</scope>
    <source>
        <strain evidence="10 11">GIMN1.004</strain>
    </source>
</reference>
<dbReference type="Proteomes" id="UP000235616">
    <property type="component" value="Unassembled WGS sequence"/>
</dbReference>
<dbReference type="GO" id="GO:0032267">
    <property type="term" value="F:tRNA(Ile)-lysidine synthase activity"/>
    <property type="evidence" value="ECO:0007669"/>
    <property type="project" value="UniProtKB-EC"/>
</dbReference>
<evidence type="ECO:0000256" key="2">
    <source>
        <dbReference type="ARBA" id="ARBA00022490"/>
    </source>
</evidence>
<gene>
    <name evidence="8 10" type="primary">tilS</name>
    <name evidence="10" type="ORF">C0Z18_01105</name>
</gene>
<evidence type="ECO:0000256" key="6">
    <source>
        <dbReference type="ARBA" id="ARBA00022840"/>
    </source>
</evidence>
<dbReference type="HAMAP" id="MF_01161">
    <property type="entry name" value="tRNA_Ile_lys_synt"/>
    <property type="match status" value="1"/>
</dbReference>
<dbReference type="Gene3D" id="3.40.50.620">
    <property type="entry name" value="HUPs"/>
    <property type="match status" value="1"/>
</dbReference>
<dbReference type="PANTHER" id="PTHR43033:SF1">
    <property type="entry name" value="TRNA(ILE)-LYSIDINE SYNTHASE-RELATED"/>
    <property type="match status" value="1"/>
</dbReference>
<evidence type="ECO:0000256" key="3">
    <source>
        <dbReference type="ARBA" id="ARBA00022598"/>
    </source>
</evidence>
<comment type="domain">
    <text evidence="8">The N-terminal region contains the highly conserved SGGXDS motif, predicted to be a P-loop motif involved in ATP binding.</text>
</comment>
<keyword evidence="11" id="KW-1185">Reference proteome</keyword>
<dbReference type="SUPFAM" id="SSF56037">
    <property type="entry name" value="PheT/TilS domain"/>
    <property type="match status" value="1"/>
</dbReference>
<keyword evidence="2 8" id="KW-0963">Cytoplasm</keyword>
<dbReference type="InterPro" id="IPR011063">
    <property type="entry name" value="TilS/TtcA_N"/>
</dbReference>
<dbReference type="NCBIfam" id="TIGR02432">
    <property type="entry name" value="lysidine_TilS_N"/>
    <property type="match status" value="1"/>
</dbReference>
<dbReference type="NCBIfam" id="TIGR02433">
    <property type="entry name" value="lysidine_TilS_C"/>
    <property type="match status" value="1"/>
</dbReference>
<keyword evidence="3 8" id="KW-0436">Ligase</keyword>
<feature type="binding site" evidence="8">
    <location>
        <begin position="48"/>
        <end position="53"/>
    </location>
    <ligand>
        <name>ATP</name>
        <dbReference type="ChEBI" id="CHEBI:30616"/>
    </ligand>
</feature>
<dbReference type="InterPro" id="IPR012795">
    <property type="entry name" value="tRNA_Ile_lys_synt_N"/>
</dbReference>
<comment type="function">
    <text evidence="8">Ligates lysine onto the cytidine present at position 34 of the AUA codon-specific tRNA(Ile) that contains the anticodon CAU, in an ATP-dependent manner. Cytidine is converted to lysidine, thus changing the amino acid specificity of the tRNA from methionine to isoleucine.</text>
</comment>
<accession>A0A2N7W307</accession>
<name>A0A2N7W307_9BURK</name>
<dbReference type="InterPro" id="IPR014729">
    <property type="entry name" value="Rossmann-like_a/b/a_fold"/>
</dbReference>
<feature type="domain" description="Lysidine-tRNA(Ile) synthetase C-terminal" evidence="9">
    <location>
        <begin position="429"/>
        <end position="506"/>
    </location>
</feature>
<dbReference type="GO" id="GO:0005524">
    <property type="term" value="F:ATP binding"/>
    <property type="evidence" value="ECO:0007669"/>
    <property type="project" value="UniProtKB-UniRule"/>
</dbReference>